<feature type="domain" description="Peptidase S1" evidence="8">
    <location>
        <begin position="149"/>
        <end position="397"/>
    </location>
</feature>
<evidence type="ECO:0000256" key="5">
    <source>
        <dbReference type="ARBA" id="ARBA00023157"/>
    </source>
</evidence>
<dbReference type="PROSITE" id="PS00135">
    <property type="entry name" value="TRYPSIN_SER"/>
    <property type="match status" value="1"/>
</dbReference>
<dbReference type="PANTHER" id="PTHR24252:SF17">
    <property type="entry name" value="SUPPRESSOR OF TUMORIGENICITY 14 PROTEIN HOMOLOG-RELATED"/>
    <property type="match status" value="1"/>
</dbReference>
<sequence>MRILLFVLISGRLVTSYSAIPDFYDRGRENECPAGSRCMSADLCPAAAQPFGAFGAPFGRQSERLSRGLGPDRDLGLGLGRRPARCSSHLPGPRVCCWMPNGLPQPGPTRLRPVRQATRPSQRACEQYQRLKPRIRRSTWNQGDYVPFIVHGENAKSLEFPYMVAIGYVRGKSEGANLKWHCGGSLISDRYVLTAAHCITDAQRRNLRPVALRTGVTNLAQGPQLPSDYSVESVTLHPRHRPDRKYFDLALLRTDRPVRLSDAELPVCLAAPGQDLGADPPLVVAGWGATDPEGFEKPDALQRTEVREVPLEECRKLITQRNEIPRGVDSSMLCAADPQRKADTCVGDSGGPIAVRTPRGDVLVGVTSFGGLPCAGSTPGVYARVQPELDWIESIVWS</sequence>
<dbReference type="Pfam" id="PF00089">
    <property type="entry name" value="Trypsin"/>
    <property type="match status" value="1"/>
</dbReference>
<dbReference type="InterPro" id="IPR043504">
    <property type="entry name" value="Peptidase_S1_PA_chymotrypsin"/>
</dbReference>
<dbReference type="InterPro" id="IPR018114">
    <property type="entry name" value="TRYPSIN_HIS"/>
</dbReference>
<dbReference type="InterPro" id="IPR009003">
    <property type="entry name" value="Peptidase_S1_PA"/>
</dbReference>
<dbReference type="GO" id="GO:0005576">
    <property type="term" value="C:extracellular region"/>
    <property type="evidence" value="ECO:0007669"/>
    <property type="project" value="UniProtKB-SubCell"/>
</dbReference>
<dbReference type="InterPro" id="IPR001314">
    <property type="entry name" value="Peptidase_S1A"/>
</dbReference>
<dbReference type="PROSITE" id="PS50240">
    <property type="entry name" value="TRYPSIN_DOM"/>
    <property type="match status" value="1"/>
</dbReference>
<feature type="signal peptide" evidence="7">
    <location>
        <begin position="1"/>
        <end position="19"/>
    </location>
</feature>
<evidence type="ECO:0000256" key="7">
    <source>
        <dbReference type="SAM" id="SignalP"/>
    </source>
</evidence>
<dbReference type="AlphaFoldDB" id="A0AAN9VP91"/>
<evidence type="ECO:0000259" key="8">
    <source>
        <dbReference type="PROSITE" id="PS50240"/>
    </source>
</evidence>
<keyword evidence="7" id="KW-0732">Signal</keyword>
<evidence type="ECO:0000313" key="10">
    <source>
        <dbReference type="Proteomes" id="UP001378592"/>
    </source>
</evidence>
<comment type="caution">
    <text evidence="9">The sequence shown here is derived from an EMBL/GenBank/DDBJ whole genome shotgun (WGS) entry which is preliminary data.</text>
</comment>
<keyword evidence="5" id="KW-1015">Disulfide bond</keyword>
<keyword evidence="10" id="KW-1185">Reference proteome</keyword>
<dbReference type="InterPro" id="IPR033116">
    <property type="entry name" value="TRYPSIN_SER"/>
</dbReference>
<gene>
    <name evidence="9" type="ORF">R5R35_012684</name>
</gene>
<evidence type="ECO:0000256" key="3">
    <source>
        <dbReference type="ARBA" id="ARBA00022801"/>
    </source>
</evidence>
<reference evidence="9 10" key="1">
    <citation type="submission" date="2024-03" db="EMBL/GenBank/DDBJ databases">
        <title>The genome assembly and annotation of the cricket Gryllus longicercus Weissman &amp; Gray.</title>
        <authorList>
            <person name="Szrajer S."/>
            <person name="Gray D."/>
            <person name="Ylla G."/>
        </authorList>
    </citation>
    <scope>NUCLEOTIDE SEQUENCE [LARGE SCALE GENOMIC DNA]</scope>
    <source>
        <strain evidence="9">DAG 2021-001</strain>
        <tissue evidence="9">Whole body minus gut</tissue>
    </source>
</reference>
<keyword evidence="3 6" id="KW-0378">Hydrolase</keyword>
<dbReference type="PRINTS" id="PR00722">
    <property type="entry name" value="CHYMOTRYPSIN"/>
</dbReference>
<dbReference type="GO" id="GO:0004252">
    <property type="term" value="F:serine-type endopeptidase activity"/>
    <property type="evidence" value="ECO:0007669"/>
    <property type="project" value="InterPro"/>
</dbReference>
<organism evidence="9 10">
    <name type="scientific">Gryllus longicercus</name>
    <dbReference type="NCBI Taxonomy" id="2509291"/>
    <lineage>
        <taxon>Eukaryota</taxon>
        <taxon>Metazoa</taxon>
        <taxon>Ecdysozoa</taxon>
        <taxon>Arthropoda</taxon>
        <taxon>Hexapoda</taxon>
        <taxon>Insecta</taxon>
        <taxon>Pterygota</taxon>
        <taxon>Neoptera</taxon>
        <taxon>Polyneoptera</taxon>
        <taxon>Orthoptera</taxon>
        <taxon>Ensifera</taxon>
        <taxon>Gryllidea</taxon>
        <taxon>Grylloidea</taxon>
        <taxon>Gryllidae</taxon>
        <taxon>Gryllinae</taxon>
        <taxon>Gryllus</taxon>
    </lineage>
</organism>
<dbReference type="SMART" id="SM00020">
    <property type="entry name" value="Tryp_SPc"/>
    <property type="match status" value="1"/>
</dbReference>
<dbReference type="GO" id="GO:0006508">
    <property type="term" value="P:proteolysis"/>
    <property type="evidence" value="ECO:0007669"/>
    <property type="project" value="UniProtKB-KW"/>
</dbReference>
<evidence type="ECO:0000256" key="4">
    <source>
        <dbReference type="ARBA" id="ARBA00022825"/>
    </source>
</evidence>
<dbReference type="SUPFAM" id="SSF50494">
    <property type="entry name" value="Trypsin-like serine proteases"/>
    <property type="match status" value="1"/>
</dbReference>
<name>A0AAN9VP91_9ORTH</name>
<evidence type="ECO:0000256" key="1">
    <source>
        <dbReference type="ARBA" id="ARBA00004239"/>
    </source>
</evidence>
<evidence type="ECO:0000256" key="2">
    <source>
        <dbReference type="ARBA" id="ARBA00022670"/>
    </source>
</evidence>
<keyword evidence="2 6" id="KW-0645">Protease</keyword>
<dbReference type="EMBL" id="JAZDUA010000171">
    <property type="protein sequence ID" value="KAK7865610.1"/>
    <property type="molecule type" value="Genomic_DNA"/>
</dbReference>
<dbReference type="InterPro" id="IPR001254">
    <property type="entry name" value="Trypsin_dom"/>
</dbReference>
<dbReference type="FunFam" id="2.40.10.10:FF:000036">
    <property type="entry name" value="Trypsin beta"/>
    <property type="match status" value="1"/>
</dbReference>
<accession>A0AAN9VP91</accession>
<dbReference type="Proteomes" id="UP001378592">
    <property type="component" value="Unassembled WGS sequence"/>
</dbReference>
<evidence type="ECO:0000313" key="9">
    <source>
        <dbReference type="EMBL" id="KAK7865610.1"/>
    </source>
</evidence>
<keyword evidence="4 6" id="KW-0720">Serine protease</keyword>
<dbReference type="PANTHER" id="PTHR24252">
    <property type="entry name" value="ACROSIN-RELATED"/>
    <property type="match status" value="1"/>
</dbReference>
<proteinExistence type="predicted"/>
<evidence type="ECO:0000256" key="6">
    <source>
        <dbReference type="RuleBase" id="RU363034"/>
    </source>
</evidence>
<comment type="subcellular location">
    <subcellularLocation>
        <location evidence="1">Secreted</location>
        <location evidence="1">Extracellular space</location>
    </subcellularLocation>
</comment>
<protein>
    <recommendedName>
        <fullName evidence="8">Peptidase S1 domain-containing protein</fullName>
    </recommendedName>
</protein>
<dbReference type="CDD" id="cd00190">
    <property type="entry name" value="Tryp_SPc"/>
    <property type="match status" value="1"/>
</dbReference>
<dbReference type="PROSITE" id="PS00134">
    <property type="entry name" value="TRYPSIN_HIS"/>
    <property type="match status" value="1"/>
</dbReference>
<feature type="chain" id="PRO_5042828079" description="Peptidase S1 domain-containing protein" evidence="7">
    <location>
        <begin position="20"/>
        <end position="398"/>
    </location>
</feature>
<dbReference type="Gene3D" id="2.40.10.10">
    <property type="entry name" value="Trypsin-like serine proteases"/>
    <property type="match status" value="1"/>
</dbReference>